<accession>A0A328TLH3</accession>
<dbReference type="EMBL" id="LJAM02000150">
    <property type="protein sequence ID" value="RAP71389.1"/>
    <property type="molecule type" value="Genomic_DNA"/>
</dbReference>
<name>A0A328TLH3_9GAMM</name>
<evidence type="ECO:0000313" key="2">
    <source>
        <dbReference type="Proteomes" id="UP000244334"/>
    </source>
</evidence>
<feature type="non-terminal residue" evidence="1">
    <location>
        <position position="40"/>
    </location>
</feature>
<organism evidence="1 2">
    <name type="scientific">Candidatus Erwinia dacicola</name>
    <dbReference type="NCBI Taxonomy" id="252393"/>
    <lineage>
        <taxon>Bacteria</taxon>
        <taxon>Pseudomonadati</taxon>
        <taxon>Pseudomonadota</taxon>
        <taxon>Gammaproteobacteria</taxon>
        <taxon>Enterobacterales</taxon>
        <taxon>Erwiniaceae</taxon>
        <taxon>Erwinia</taxon>
    </lineage>
</organism>
<keyword evidence="2" id="KW-1185">Reference proteome</keyword>
<reference evidence="1" key="1">
    <citation type="submission" date="2018-04" db="EMBL/GenBank/DDBJ databases">
        <title>Genomes of the Obligate Erwinia dacicola and Facultative Enterobacter sp. OLF Endosymbionts of the Olive Fruit fly, Bactrocera oleae.</title>
        <authorList>
            <person name="Estes A.M."/>
            <person name="Hearn D.J."/>
            <person name="Agarwal S."/>
            <person name="Pierson E.A."/>
            <person name="Dunning-Hotopp J.C."/>
        </authorList>
    </citation>
    <scope>NUCLEOTIDE SEQUENCE [LARGE SCALE GENOMIC DNA]</scope>
    <source>
        <strain evidence="1">Oroville</strain>
    </source>
</reference>
<gene>
    <name evidence="1" type="ORF">ACZ87_01802</name>
</gene>
<comment type="caution">
    <text evidence="1">The sequence shown here is derived from an EMBL/GenBank/DDBJ whole genome shotgun (WGS) entry which is preliminary data.</text>
</comment>
<evidence type="ECO:0000313" key="1">
    <source>
        <dbReference type="EMBL" id="RAP71389.1"/>
    </source>
</evidence>
<dbReference type="AlphaFoldDB" id="A0A328TLH3"/>
<sequence>MTSRIAIAPCTTAVARVSCRLVFSFEAQRGVDYPFQFAMI</sequence>
<proteinExistence type="predicted"/>
<protein>
    <submittedName>
        <fullName evidence="1">Uncharacterized protein</fullName>
    </submittedName>
</protein>
<dbReference type="Proteomes" id="UP000244334">
    <property type="component" value="Unassembled WGS sequence"/>
</dbReference>